<evidence type="ECO:0000256" key="4">
    <source>
        <dbReference type="ARBA" id="ARBA00022475"/>
    </source>
</evidence>
<feature type="domain" description="ABC transmembrane type-1" evidence="10">
    <location>
        <begin position="21"/>
        <end position="214"/>
    </location>
</feature>
<keyword evidence="7 9" id="KW-1133">Transmembrane helix</keyword>
<keyword evidence="8 9" id="KW-0472">Membrane</keyword>
<dbReference type="CDD" id="cd06261">
    <property type="entry name" value="TM_PBP2"/>
    <property type="match status" value="1"/>
</dbReference>
<accession>A0ABU0LQH9</accession>
<dbReference type="EMBL" id="JAUSVR010000004">
    <property type="protein sequence ID" value="MDQ0510956.1"/>
    <property type="molecule type" value="Genomic_DNA"/>
</dbReference>
<proteinExistence type="inferred from homology"/>
<evidence type="ECO:0000256" key="2">
    <source>
        <dbReference type="ARBA" id="ARBA00010072"/>
    </source>
</evidence>
<dbReference type="NCBIfam" id="TIGR01726">
    <property type="entry name" value="HEQRo_perm_3TM"/>
    <property type="match status" value="1"/>
</dbReference>
<keyword evidence="6" id="KW-0029">Amino-acid transport</keyword>
<dbReference type="InterPro" id="IPR043429">
    <property type="entry name" value="ArtM/GltK/GlnP/TcyL/YhdX-like"/>
</dbReference>
<gene>
    <name evidence="11" type="ORF">QOZ99_001844</name>
</gene>
<protein>
    <submittedName>
        <fullName evidence="11">Polar amino acid transport system permease protein</fullName>
    </submittedName>
</protein>
<dbReference type="RefSeq" id="WP_306889671.1">
    <property type="nucleotide sequence ID" value="NZ_JAUSVR010000004.1"/>
</dbReference>
<organism evidence="11 12">
    <name type="scientific">Ancylobacter amanitiformis</name>
    <dbReference type="NCBI Taxonomy" id="217069"/>
    <lineage>
        <taxon>Bacteria</taxon>
        <taxon>Pseudomonadati</taxon>
        <taxon>Pseudomonadota</taxon>
        <taxon>Alphaproteobacteria</taxon>
        <taxon>Hyphomicrobiales</taxon>
        <taxon>Xanthobacteraceae</taxon>
        <taxon>Ancylobacter</taxon>
    </lineage>
</organism>
<evidence type="ECO:0000256" key="9">
    <source>
        <dbReference type="RuleBase" id="RU363032"/>
    </source>
</evidence>
<keyword evidence="3 9" id="KW-0813">Transport</keyword>
<dbReference type="InterPro" id="IPR010065">
    <property type="entry name" value="AA_ABC_transptr_permease_3TM"/>
</dbReference>
<dbReference type="Proteomes" id="UP001235094">
    <property type="component" value="Unassembled WGS sequence"/>
</dbReference>
<evidence type="ECO:0000256" key="6">
    <source>
        <dbReference type="ARBA" id="ARBA00022970"/>
    </source>
</evidence>
<dbReference type="InterPro" id="IPR000515">
    <property type="entry name" value="MetI-like"/>
</dbReference>
<comment type="similarity">
    <text evidence="2">Belongs to the binding-protein-dependent transport system permease family. HisMQ subfamily.</text>
</comment>
<name>A0ABU0LQH9_9HYPH</name>
<sequence>MMFSILTDLLPDFLLRYWPALVSGALVSLKFLAWAIAIGFPAGMGIAVIQLNGPALLRLPVIALVEMVRNTPLLVQLWWIHFAIPILFGARSSPEVSAAIGLALSSACYFSENIRGGLLALPEGQREAATGLGIGRWCLWTRILLPQAIIDTLPASANTVLSFFKATSILSVIAVPELMMTAMRISSRTADPIGVLTTMTLIYAVLGGGIAFALRRLEAALMLRSRR</sequence>
<evidence type="ECO:0000256" key="8">
    <source>
        <dbReference type="ARBA" id="ARBA00023136"/>
    </source>
</evidence>
<evidence type="ECO:0000256" key="3">
    <source>
        <dbReference type="ARBA" id="ARBA00022448"/>
    </source>
</evidence>
<keyword evidence="5 9" id="KW-0812">Transmembrane</keyword>
<dbReference type="PANTHER" id="PTHR30614">
    <property type="entry name" value="MEMBRANE COMPONENT OF AMINO ACID ABC TRANSPORTER"/>
    <property type="match status" value="1"/>
</dbReference>
<comment type="subcellular location">
    <subcellularLocation>
        <location evidence="1">Cell inner membrane</location>
        <topology evidence="1">Multi-pass membrane protein</topology>
    </subcellularLocation>
    <subcellularLocation>
        <location evidence="9">Cell membrane</location>
        <topology evidence="9">Multi-pass membrane protein</topology>
    </subcellularLocation>
</comment>
<keyword evidence="12" id="KW-1185">Reference proteome</keyword>
<dbReference type="PANTHER" id="PTHR30614:SF0">
    <property type="entry name" value="L-CYSTINE TRANSPORT SYSTEM PERMEASE PROTEIN TCYL"/>
    <property type="match status" value="1"/>
</dbReference>
<dbReference type="InterPro" id="IPR035906">
    <property type="entry name" value="MetI-like_sf"/>
</dbReference>
<dbReference type="Gene3D" id="1.10.3720.10">
    <property type="entry name" value="MetI-like"/>
    <property type="match status" value="1"/>
</dbReference>
<reference evidence="11 12" key="1">
    <citation type="submission" date="2023-07" db="EMBL/GenBank/DDBJ databases">
        <title>Genomic Encyclopedia of Type Strains, Phase IV (KMG-IV): sequencing the most valuable type-strain genomes for metagenomic binning, comparative biology and taxonomic classification.</title>
        <authorList>
            <person name="Goeker M."/>
        </authorList>
    </citation>
    <scope>NUCLEOTIDE SEQUENCE [LARGE SCALE GENOMIC DNA]</scope>
    <source>
        <strain evidence="11 12">DSM 15561</strain>
    </source>
</reference>
<evidence type="ECO:0000313" key="12">
    <source>
        <dbReference type="Proteomes" id="UP001235094"/>
    </source>
</evidence>
<comment type="caution">
    <text evidence="11">The sequence shown here is derived from an EMBL/GenBank/DDBJ whole genome shotgun (WGS) entry which is preliminary data.</text>
</comment>
<dbReference type="Pfam" id="PF00528">
    <property type="entry name" value="BPD_transp_1"/>
    <property type="match status" value="1"/>
</dbReference>
<dbReference type="SUPFAM" id="SSF161098">
    <property type="entry name" value="MetI-like"/>
    <property type="match status" value="1"/>
</dbReference>
<evidence type="ECO:0000259" key="10">
    <source>
        <dbReference type="PROSITE" id="PS50928"/>
    </source>
</evidence>
<evidence type="ECO:0000256" key="1">
    <source>
        <dbReference type="ARBA" id="ARBA00004429"/>
    </source>
</evidence>
<evidence type="ECO:0000256" key="5">
    <source>
        <dbReference type="ARBA" id="ARBA00022692"/>
    </source>
</evidence>
<evidence type="ECO:0000256" key="7">
    <source>
        <dbReference type="ARBA" id="ARBA00022989"/>
    </source>
</evidence>
<feature type="transmembrane region" description="Helical" evidence="9">
    <location>
        <begin position="193"/>
        <end position="214"/>
    </location>
</feature>
<feature type="transmembrane region" description="Helical" evidence="9">
    <location>
        <begin position="20"/>
        <end position="49"/>
    </location>
</feature>
<keyword evidence="4" id="KW-1003">Cell membrane</keyword>
<evidence type="ECO:0000313" key="11">
    <source>
        <dbReference type="EMBL" id="MDQ0510956.1"/>
    </source>
</evidence>
<dbReference type="PROSITE" id="PS50928">
    <property type="entry name" value="ABC_TM1"/>
    <property type="match status" value="1"/>
</dbReference>